<dbReference type="AlphaFoldDB" id="N6T952"/>
<dbReference type="EMBL" id="KB741077">
    <property type="protein sequence ID" value="ENN74248.1"/>
    <property type="molecule type" value="Genomic_DNA"/>
</dbReference>
<dbReference type="SUPFAM" id="SSF51905">
    <property type="entry name" value="FAD/NAD(P)-binding domain"/>
    <property type="match status" value="1"/>
</dbReference>
<name>N6T952_DENPD</name>
<dbReference type="Pfam" id="PF01266">
    <property type="entry name" value="DAO"/>
    <property type="match status" value="1"/>
</dbReference>
<dbReference type="InterPro" id="IPR006076">
    <property type="entry name" value="FAD-dep_OxRdtase"/>
</dbReference>
<dbReference type="PANTHER" id="PTHR13847">
    <property type="entry name" value="SARCOSINE DEHYDROGENASE-RELATED"/>
    <property type="match status" value="1"/>
</dbReference>
<evidence type="ECO:0000313" key="1">
    <source>
        <dbReference type="EMBL" id="ENN74248.1"/>
    </source>
</evidence>
<organism evidence="1">
    <name type="scientific">Dendroctonus ponderosae</name>
    <name type="common">Mountain pine beetle</name>
    <dbReference type="NCBI Taxonomy" id="77166"/>
    <lineage>
        <taxon>Eukaryota</taxon>
        <taxon>Metazoa</taxon>
        <taxon>Ecdysozoa</taxon>
        <taxon>Arthropoda</taxon>
        <taxon>Hexapoda</taxon>
        <taxon>Insecta</taxon>
        <taxon>Pterygota</taxon>
        <taxon>Neoptera</taxon>
        <taxon>Endopterygota</taxon>
        <taxon>Coleoptera</taxon>
        <taxon>Polyphaga</taxon>
        <taxon>Cucujiformia</taxon>
        <taxon>Curculionidae</taxon>
        <taxon>Scolytinae</taxon>
        <taxon>Dendroctonus</taxon>
    </lineage>
</organism>
<dbReference type="Gene3D" id="3.50.50.60">
    <property type="entry name" value="FAD/NAD(P)-binding domain"/>
    <property type="match status" value="1"/>
</dbReference>
<reference evidence="1" key="1">
    <citation type="journal article" date="2013" name="Genome Biol.">
        <title>Draft genome of the mountain pine beetle, Dendroctonus ponderosae Hopkins, a major forest pest.</title>
        <authorList>
            <person name="Keeling C.I."/>
            <person name="Yuen M.M."/>
            <person name="Liao N.Y."/>
            <person name="Docking T.R."/>
            <person name="Chan S.K."/>
            <person name="Taylor G.A."/>
            <person name="Palmquist D.L."/>
            <person name="Jackman S.D."/>
            <person name="Nguyen A."/>
            <person name="Li M."/>
            <person name="Henderson H."/>
            <person name="Janes J.K."/>
            <person name="Zhao Y."/>
            <person name="Pandoh P."/>
            <person name="Moore R."/>
            <person name="Sperling F.A."/>
            <person name="Huber D.P."/>
            <person name="Birol I."/>
            <person name="Jones S.J."/>
            <person name="Bohlmann J."/>
        </authorList>
    </citation>
    <scope>NUCLEOTIDE SEQUENCE</scope>
</reference>
<proteinExistence type="predicted"/>
<gene>
    <name evidence="1" type="ORF">YQE_09220</name>
</gene>
<protein>
    <submittedName>
        <fullName evidence="1">Uncharacterized protein</fullName>
    </submittedName>
</protein>
<dbReference type="GO" id="GO:0005759">
    <property type="term" value="C:mitochondrial matrix"/>
    <property type="evidence" value="ECO:0007669"/>
    <property type="project" value="TreeGrafter"/>
</dbReference>
<sequence length="95" mass="10234">MINRGLLSPQKVIQASHEAFRGHSRAMSTIPTQSRVVIAGAGVVANSVAYHLVQSGWNDVTVVEQRKIGSGTSHFGSGTLGLFKPISHRNVIWQV</sequence>
<dbReference type="PANTHER" id="PTHR13847:SF193">
    <property type="entry name" value="PYRUVATE DEHYDROGENASE PHOSPHATASE REGULATORY SUBUNIT, MITOCHONDRIAL"/>
    <property type="match status" value="1"/>
</dbReference>
<feature type="non-terminal residue" evidence="1">
    <location>
        <position position="1"/>
    </location>
</feature>
<accession>N6T952</accession>
<dbReference type="InterPro" id="IPR036188">
    <property type="entry name" value="FAD/NAD-bd_sf"/>
</dbReference>
<dbReference type="OrthoDB" id="429143at2759"/>
<dbReference type="HOGENOM" id="CLU_2374937_0_0_1"/>